<evidence type="ECO:0000313" key="2">
    <source>
        <dbReference type="EMBL" id="AYE34120.1"/>
    </source>
</evidence>
<evidence type="ECO:0000313" key="5">
    <source>
        <dbReference type="Proteomes" id="UP001055437"/>
    </source>
</evidence>
<name>A0A9N7JKP4_CLOSE</name>
<dbReference type="Proteomes" id="UP001055437">
    <property type="component" value="Chromosome"/>
</dbReference>
<evidence type="ECO:0000313" key="4">
    <source>
        <dbReference type="Proteomes" id="UP000280586"/>
    </source>
</evidence>
<dbReference type="Proteomes" id="UP000280586">
    <property type="component" value="Chromosome"/>
</dbReference>
<gene>
    <name evidence="2" type="ORF">CP523_06365</name>
    <name evidence="3" type="ORF">NH397_14670</name>
</gene>
<proteinExistence type="predicted"/>
<evidence type="ECO:0000256" key="1">
    <source>
        <dbReference type="SAM" id="Phobius"/>
    </source>
</evidence>
<dbReference type="RefSeq" id="WP_066677784.1">
    <property type="nucleotide sequence ID" value="NZ_CABMIZ010000031.1"/>
</dbReference>
<feature type="transmembrane region" description="Helical" evidence="1">
    <location>
        <begin position="57"/>
        <end position="79"/>
    </location>
</feature>
<sequence length="140" mass="15170">MENEKNNKVGAGILTVAIIQFVLSGFGILFLGLGLLFKDAINAQLKSMGNDPIPDGGQISIIISFIFMVLAIIGLILILRKKAIGIYLYFAVQVLDKIFGAITQGVNIIGLIVGLILPVLMAIFVYKKRALYGFENNLAE</sequence>
<accession>A0A9N7JKP4</accession>
<reference evidence="2 4" key="1">
    <citation type="submission" date="2017-09" db="EMBL/GenBank/DDBJ databases">
        <authorList>
            <person name="Thomas P."/>
            <person name="Seyboldt C."/>
        </authorList>
    </citation>
    <scope>NUCLEOTIDE SEQUENCE [LARGE SCALE GENOMIC DNA]</scope>
    <source>
        <strain evidence="2 4">DSM 7534</strain>
    </source>
</reference>
<protein>
    <submittedName>
        <fullName evidence="2">Uncharacterized protein</fullName>
    </submittedName>
</protein>
<dbReference type="EMBL" id="CP099799">
    <property type="protein sequence ID" value="USS00702.1"/>
    <property type="molecule type" value="Genomic_DNA"/>
</dbReference>
<organism evidence="2 4">
    <name type="scientific">Clostridium septicum</name>
    <dbReference type="NCBI Taxonomy" id="1504"/>
    <lineage>
        <taxon>Bacteria</taxon>
        <taxon>Bacillati</taxon>
        <taxon>Bacillota</taxon>
        <taxon>Clostridia</taxon>
        <taxon>Eubacteriales</taxon>
        <taxon>Clostridiaceae</taxon>
        <taxon>Clostridium</taxon>
    </lineage>
</organism>
<dbReference type="GeneID" id="303560293"/>
<dbReference type="EMBL" id="CP023671">
    <property type="protein sequence ID" value="AYE34120.1"/>
    <property type="molecule type" value="Genomic_DNA"/>
</dbReference>
<dbReference type="KEGG" id="csep:CP523_06365"/>
<feature type="transmembrane region" description="Helical" evidence="1">
    <location>
        <begin position="12"/>
        <end position="37"/>
    </location>
</feature>
<keyword evidence="5" id="KW-1185">Reference proteome</keyword>
<keyword evidence="1" id="KW-0812">Transmembrane</keyword>
<evidence type="ECO:0000313" key="3">
    <source>
        <dbReference type="EMBL" id="USS00702.1"/>
    </source>
</evidence>
<keyword evidence="1" id="KW-0472">Membrane</keyword>
<dbReference type="OrthoDB" id="1938844at2"/>
<keyword evidence="1" id="KW-1133">Transmembrane helix</keyword>
<feature type="transmembrane region" description="Helical" evidence="1">
    <location>
        <begin position="108"/>
        <end position="126"/>
    </location>
</feature>
<reference evidence="3" key="2">
    <citation type="submission" date="2022-06" db="EMBL/GenBank/DDBJ databases">
        <authorList>
            <person name="Holder M.E."/>
            <person name="Ajami N.J."/>
            <person name="Petrosino J.F."/>
        </authorList>
    </citation>
    <scope>NUCLEOTIDE SEQUENCE</scope>
    <source>
        <strain evidence="3">RMA 8861</strain>
    </source>
</reference>
<dbReference type="AlphaFoldDB" id="A0A9N7JKP4"/>